<feature type="compositionally biased region" description="Low complexity" evidence="7">
    <location>
        <begin position="495"/>
        <end position="505"/>
    </location>
</feature>
<dbReference type="PROSITE" id="PS50102">
    <property type="entry name" value="RRM"/>
    <property type="match status" value="1"/>
</dbReference>
<keyword evidence="2" id="KW-0507">mRNA processing</keyword>
<dbReference type="PANTHER" id="PTHR15481">
    <property type="entry name" value="RIBONUCLEIC ACID BINDING PROTEIN S1"/>
    <property type="match status" value="1"/>
</dbReference>
<dbReference type="CDD" id="cd12365">
    <property type="entry name" value="RRM_RNPS1"/>
    <property type="match status" value="1"/>
</dbReference>
<accession>A0AAQ3QA78</accession>
<dbReference type="InterPro" id="IPR034201">
    <property type="entry name" value="RNPS1_RRM"/>
</dbReference>
<keyword evidence="3 6" id="KW-0694">RNA-binding</keyword>
<keyword evidence="5" id="KW-0539">Nucleus</keyword>
<feature type="compositionally biased region" description="Pro residues" evidence="7">
    <location>
        <begin position="316"/>
        <end position="331"/>
    </location>
</feature>
<feature type="region of interest" description="Disordered" evidence="7">
    <location>
        <begin position="273"/>
        <end position="511"/>
    </location>
</feature>
<feature type="compositionally biased region" description="Low complexity" evidence="7">
    <location>
        <begin position="467"/>
        <end position="477"/>
    </location>
</feature>
<reference evidence="9 10" key="1">
    <citation type="submission" date="2023-10" db="EMBL/GenBank/DDBJ databases">
        <title>Chromosome-scale genome assembly provides insights into flower coloration mechanisms of Canna indica.</title>
        <authorList>
            <person name="Li C."/>
        </authorList>
    </citation>
    <scope>NUCLEOTIDE SEQUENCE [LARGE SCALE GENOMIC DNA]</scope>
    <source>
        <tissue evidence="9">Flower</tissue>
    </source>
</reference>
<evidence type="ECO:0000256" key="4">
    <source>
        <dbReference type="ARBA" id="ARBA00023187"/>
    </source>
</evidence>
<keyword evidence="4" id="KW-0508">mRNA splicing</keyword>
<dbReference type="GO" id="GO:0005654">
    <property type="term" value="C:nucleoplasm"/>
    <property type="evidence" value="ECO:0007669"/>
    <property type="project" value="TreeGrafter"/>
</dbReference>
<protein>
    <submittedName>
        <fullName evidence="9">Serine/arginine-rich splicing factor SR45-like isoform X2</fullName>
    </submittedName>
</protein>
<evidence type="ECO:0000256" key="1">
    <source>
        <dbReference type="ARBA" id="ARBA00004123"/>
    </source>
</evidence>
<dbReference type="GO" id="GO:0003723">
    <property type="term" value="F:RNA binding"/>
    <property type="evidence" value="ECO:0007669"/>
    <property type="project" value="UniProtKB-UniRule"/>
</dbReference>
<proteinExistence type="predicted"/>
<evidence type="ECO:0000256" key="2">
    <source>
        <dbReference type="ARBA" id="ARBA00022664"/>
    </source>
</evidence>
<comment type="subcellular location">
    <subcellularLocation>
        <location evidence="1">Nucleus</location>
    </subcellularLocation>
</comment>
<dbReference type="GO" id="GO:0005737">
    <property type="term" value="C:cytoplasm"/>
    <property type="evidence" value="ECO:0007669"/>
    <property type="project" value="TreeGrafter"/>
</dbReference>
<dbReference type="InterPro" id="IPR035979">
    <property type="entry name" value="RBD_domain_sf"/>
</dbReference>
<evidence type="ECO:0000256" key="5">
    <source>
        <dbReference type="ARBA" id="ARBA00023242"/>
    </source>
</evidence>
<feature type="compositionally biased region" description="Basic and acidic residues" evidence="7">
    <location>
        <begin position="302"/>
        <end position="312"/>
    </location>
</feature>
<dbReference type="EMBL" id="CP136892">
    <property type="protein sequence ID" value="WOL01260.1"/>
    <property type="molecule type" value="Genomic_DNA"/>
</dbReference>
<feature type="compositionally biased region" description="Basic residues" evidence="7">
    <location>
        <begin position="478"/>
        <end position="494"/>
    </location>
</feature>
<dbReference type="Pfam" id="PF00076">
    <property type="entry name" value="RRM_1"/>
    <property type="match status" value="1"/>
</dbReference>
<dbReference type="GO" id="GO:0061574">
    <property type="term" value="C:ASAP complex"/>
    <property type="evidence" value="ECO:0007669"/>
    <property type="project" value="TreeGrafter"/>
</dbReference>
<dbReference type="FunFam" id="3.30.70.330:FF:000461">
    <property type="entry name" value="Serine/arginine-rich splicing factor SR45"/>
    <property type="match status" value="1"/>
</dbReference>
<feature type="compositionally biased region" description="Basic and acidic residues" evidence="7">
    <location>
        <begin position="332"/>
        <end position="369"/>
    </location>
</feature>
<feature type="region of interest" description="Disordered" evidence="7">
    <location>
        <begin position="162"/>
        <end position="191"/>
    </location>
</feature>
<name>A0AAQ3QA78_9LILI</name>
<dbReference type="GO" id="GO:0000398">
    <property type="term" value="P:mRNA splicing, via spliceosome"/>
    <property type="evidence" value="ECO:0007669"/>
    <property type="project" value="TreeGrafter"/>
</dbReference>
<evidence type="ECO:0000313" key="10">
    <source>
        <dbReference type="Proteomes" id="UP001327560"/>
    </source>
</evidence>
<feature type="compositionally biased region" description="Basic residues" evidence="7">
    <location>
        <begin position="370"/>
        <end position="455"/>
    </location>
</feature>
<dbReference type="InterPro" id="IPR000504">
    <property type="entry name" value="RRM_dom"/>
</dbReference>
<keyword evidence="10" id="KW-1185">Reference proteome</keyword>
<dbReference type="PANTHER" id="PTHR15481:SF0">
    <property type="entry name" value="LD23870P-RELATED"/>
    <property type="match status" value="1"/>
</dbReference>
<evidence type="ECO:0000259" key="8">
    <source>
        <dbReference type="PROSITE" id="PS50102"/>
    </source>
</evidence>
<dbReference type="Gene3D" id="3.30.70.330">
    <property type="match status" value="1"/>
</dbReference>
<gene>
    <name evidence="9" type="ORF">Cni_G09976</name>
</gene>
<dbReference type="InterPro" id="IPR012677">
    <property type="entry name" value="Nucleotide-bd_a/b_plait_sf"/>
</dbReference>
<evidence type="ECO:0000313" key="9">
    <source>
        <dbReference type="EMBL" id="WOL01260.1"/>
    </source>
</evidence>
<sequence length="511" mass="57900">MLILKQVVIKLTNTFFRALVVPTDRCFHGETRQRPADEPVGVAVPLVVSLSFLHRLRFPVAIPLSIPFQVILVLLLTLPKRELPQPFASAAEEVVIEVDEVPQEEIWLAPEERGNFVQNMCSKGRDPKLETSDRSSGKQGFLEKWVQRKKKKSMLLASCKLDHPPRAGRRACSPTSPPKKASSPRKASPVPESVVLHIDHLSRNINEAHLKEIFGNFGEVVNVELAMDRLVNLPRGYGYVEFKKKVDAEKALLYMDGGQIDGCVVRVRFTLTQRQKASSPPKAIPVAPKREAPPRNKVGPSLEKDAPQRPRESSPWPKPLSPPLRRSPPPSRRADSPRRRLDSSPRRRLESPVRRRVDPSPHRRGETPPRRRPASPRRRSPSPRRHRSPPRRLSPRRGRGSPVRKRSPIPPRRRSPPRRPRSPPRRSPPPRRRSRSPLRRPLRSRSRSISPRRIRPPPPPPRRESSDSSYSGSPSPRKGSRRISRTRSPRRPGRGRSSSNSRSSSSPPPKG</sequence>
<dbReference type="SMART" id="SM00360">
    <property type="entry name" value="RRM"/>
    <property type="match status" value="1"/>
</dbReference>
<dbReference type="Proteomes" id="UP001327560">
    <property type="component" value="Chromosome 3"/>
</dbReference>
<dbReference type="AlphaFoldDB" id="A0AAQ3QA78"/>
<evidence type="ECO:0000256" key="3">
    <source>
        <dbReference type="ARBA" id="ARBA00022884"/>
    </source>
</evidence>
<organism evidence="9 10">
    <name type="scientific">Canna indica</name>
    <name type="common">Indian-shot</name>
    <dbReference type="NCBI Taxonomy" id="4628"/>
    <lineage>
        <taxon>Eukaryota</taxon>
        <taxon>Viridiplantae</taxon>
        <taxon>Streptophyta</taxon>
        <taxon>Embryophyta</taxon>
        <taxon>Tracheophyta</taxon>
        <taxon>Spermatophyta</taxon>
        <taxon>Magnoliopsida</taxon>
        <taxon>Liliopsida</taxon>
        <taxon>Zingiberales</taxon>
        <taxon>Cannaceae</taxon>
        <taxon>Canna</taxon>
    </lineage>
</organism>
<dbReference type="SUPFAM" id="SSF54928">
    <property type="entry name" value="RNA-binding domain, RBD"/>
    <property type="match status" value="1"/>
</dbReference>
<evidence type="ECO:0000256" key="6">
    <source>
        <dbReference type="PROSITE-ProRule" id="PRU00176"/>
    </source>
</evidence>
<feature type="compositionally biased region" description="Low complexity" evidence="7">
    <location>
        <begin position="171"/>
        <end position="189"/>
    </location>
</feature>
<evidence type="ECO:0000256" key="7">
    <source>
        <dbReference type="SAM" id="MobiDB-lite"/>
    </source>
</evidence>
<feature type="domain" description="RRM" evidence="8">
    <location>
        <begin position="194"/>
        <end position="272"/>
    </location>
</feature>